<dbReference type="RefSeq" id="WP_090164890.1">
    <property type="nucleotide sequence ID" value="NZ_FOFB01000001.1"/>
</dbReference>
<proteinExistence type="inferred from homology"/>
<evidence type="ECO:0000256" key="1">
    <source>
        <dbReference type="ARBA" id="ARBA00010835"/>
    </source>
</evidence>
<evidence type="ECO:0000259" key="3">
    <source>
        <dbReference type="Pfam" id="PF00472"/>
    </source>
</evidence>
<dbReference type="SUPFAM" id="SSF75620">
    <property type="entry name" value="Release factor"/>
    <property type="match status" value="1"/>
</dbReference>
<dbReference type="Pfam" id="PF00472">
    <property type="entry name" value="RF-1"/>
    <property type="match status" value="1"/>
</dbReference>
<gene>
    <name evidence="4" type="ORF">SAMN05444359_101151</name>
</gene>
<dbReference type="InterPro" id="IPR000352">
    <property type="entry name" value="Pep_chain_release_fac_I"/>
</dbReference>
<dbReference type="EMBL" id="FOFB01000001">
    <property type="protein sequence ID" value="SEP58726.1"/>
    <property type="molecule type" value="Genomic_DNA"/>
</dbReference>
<feature type="domain" description="Prokaryotic-type class I peptide chain release factors" evidence="3">
    <location>
        <begin position="21"/>
        <end position="139"/>
    </location>
</feature>
<evidence type="ECO:0000313" key="5">
    <source>
        <dbReference type="Proteomes" id="UP000199021"/>
    </source>
</evidence>
<name>A0A1H8Z2Y6_9BACT</name>
<dbReference type="InterPro" id="IPR045853">
    <property type="entry name" value="Pep_chain_release_fac_I_sf"/>
</dbReference>
<dbReference type="STRING" id="478744.SAMN05444359_101151"/>
<evidence type="ECO:0000256" key="2">
    <source>
        <dbReference type="SAM" id="MobiDB-lite"/>
    </source>
</evidence>
<protein>
    <submittedName>
        <fullName evidence="4">Ribosome-associated protein</fullName>
    </submittedName>
</protein>
<dbReference type="OrthoDB" id="9815709at2"/>
<dbReference type="GO" id="GO:0043022">
    <property type="term" value="F:ribosome binding"/>
    <property type="evidence" value="ECO:0007669"/>
    <property type="project" value="TreeGrafter"/>
</dbReference>
<keyword evidence="5" id="KW-1185">Reference proteome</keyword>
<feature type="compositionally biased region" description="Basic residues" evidence="2">
    <location>
        <begin position="110"/>
        <end position="145"/>
    </location>
</feature>
<dbReference type="Gene3D" id="3.30.160.20">
    <property type="match status" value="1"/>
</dbReference>
<dbReference type="NCBIfam" id="NF006718">
    <property type="entry name" value="PRK09256.1"/>
    <property type="match status" value="1"/>
</dbReference>
<dbReference type="PANTHER" id="PTHR47814">
    <property type="entry name" value="PEPTIDYL-TRNA HYDROLASE ARFB"/>
    <property type="match status" value="1"/>
</dbReference>
<reference evidence="5" key="1">
    <citation type="submission" date="2016-10" db="EMBL/GenBank/DDBJ databases">
        <authorList>
            <person name="Varghese N."/>
            <person name="Submissions S."/>
        </authorList>
    </citation>
    <scope>NUCLEOTIDE SEQUENCE [LARGE SCALE GENOMIC DNA]</scope>
    <source>
        <strain evidence="5">DSM 24740</strain>
    </source>
</reference>
<comment type="similarity">
    <text evidence="1">Belongs to the prokaryotic/mitochondrial release factor family.</text>
</comment>
<evidence type="ECO:0000313" key="4">
    <source>
        <dbReference type="EMBL" id="SEP58726.1"/>
    </source>
</evidence>
<organism evidence="4 5">
    <name type="scientific">Neolewinella agarilytica</name>
    <dbReference type="NCBI Taxonomy" id="478744"/>
    <lineage>
        <taxon>Bacteria</taxon>
        <taxon>Pseudomonadati</taxon>
        <taxon>Bacteroidota</taxon>
        <taxon>Saprospiria</taxon>
        <taxon>Saprospirales</taxon>
        <taxon>Lewinellaceae</taxon>
        <taxon>Neolewinella</taxon>
    </lineage>
</organism>
<dbReference type="AlphaFoldDB" id="A0A1H8Z2Y6"/>
<dbReference type="PANTHER" id="PTHR47814:SF1">
    <property type="entry name" value="PEPTIDYL-TRNA HYDROLASE ARFB"/>
    <property type="match status" value="1"/>
</dbReference>
<accession>A0A1H8Z2Y6</accession>
<dbReference type="Proteomes" id="UP000199021">
    <property type="component" value="Unassembled WGS sequence"/>
</dbReference>
<dbReference type="GO" id="GO:0072344">
    <property type="term" value="P:rescue of stalled ribosome"/>
    <property type="evidence" value="ECO:0007669"/>
    <property type="project" value="TreeGrafter"/>
</dbReference>
<dbReference type="GO" id="GO:0004045">
    <property type="term" value="F:peptidyl-tRNA hydrolase activity"/>
    <property type="evidence" value="ECO:0007669"/>
    <property type="project" value="TreeGrafter"/>
</dbReference>
<sequence>MEALPLSQDPMTMNWEQILQETEKRTSRASGAGGQHVNKTESRVEIVFNVTTSEALSARQKRHLRHHLGRRIDSQGRISVVDQSDRSQHVNNKRALARLRKLLEKGIRPIPKKHKGKAFVANKKKRLDRKKRRSEIKAGRSKKWG</sequence>
<dbReference type="InParanoid" id="A0A1H8Z2Y6"/>
<feature type="region of interest" description="Disordered" evidence="2">
    <location>
        <begin position="107"/>
        <end position="145"/>
    </location>
</feature>
<dbReference type="GO" id="GO:0003747">
    <property type="term" value="F:translation release factor activity"/>
    <property type="evidence" value="ECO:0007669"/>
    <property type="project" value="InterPro"/>
</dbReference>